<dbReference type="GO" id="GO:0008270">
    <property type="term" value="F:zinc ion binding"/>
    <property type="evidence" value="ECO:0007669"/>
    <property type="project" value="UniProtKB-KW"/>
</dbReference>
<dbReference type="InterPro" id="IPR051051">
    <property type="entry name" value="E3_ubiq-ligase_TRIM/RNF"/>
</dbReference>
<name>W5M2X3_LEPOC</name>
<dbReference type="Gene3D" id="3.30.40.10">
    <property type="entry name" value="Zinc/RING finger domain, C3HC4 (zinc finger)"/>
    <property type="match status" value="1"/>
</dbReference>
<evidence type="ECO:0000313" key="8">
    <source>
        <dbReference type="Ensembl" id="ENSLOCP00000002731.1"/>
    </source>
</evidence>
<dbReference type="PANTHER" id="PTHR25465:SF32">
    <property type="entry name" value="BLOODTHIRSTY-RELATED GENE FAMILY, MEMBER 16 ISOFORM X1-RELATED"/>
    <property type="match status" value="1"/>
</dbReference>
<dbReference type="InterPro" id="IPR013083">
    <property type="entry name" value="Znf_RING/FYVE/PHD"/>
</dbReference>
<dbReference type="PROSITE" id="PS50089">
    <property type="entry name" value="ZF_RING_2"/>
    <property type="match status" value="1"/>
</dbReference>
<sequence>MSEQQIRCPICLDTNFTTPVTIPCGHSFCTACIGEYWNHTDECLCPLCKTSYPTKPDLLANRSLGECAGRCDETKEVSGDEERFAKPGEVPCDSCTGRKLQAVKSCLVCLASYCETHTLPHYQEAAFKKHTLIAVSKNLEDKMCKQHGRPLERFCRSDQTCICVKCTETDHRTHSTLSAHKEWRRKKVQLEKTANKVEQMTKERLQKVEELNQLVKLSKSHTEREIEDSVQVFASLLRSVESSQAEITELIEEKQRAEEKRAEGLITELEQEIAELQRRSTELEQLSHTEDPIHFLQSFPSLCSLPHTKDWSDISVHPALSLGTVRRAVSQLGERLQEEVKKLALTGWYCRFTFAYLFWESEMPGVQKSMDFHLL</sequence>
<evidence type="ECO:0000256" key="5">
    <source>
        <dbReference type="SAM" id="Coils"/>
    </source>
</evidence>
<evidence type="ECO:0000259" key="6">
    <source>
        <dbReference type="PROSITE" id="PS50089"/>
    </source>
</evidence>
<dbReference type="CDD" id="cd19769">
    <property type="entry name" value="Bbox2_TRIM16-like"/>
    <property type="match status" value="1"/>
</dbReference>
<keyword evidence="3" id="KW-0862">Zinc</keyword>
<dbReference type="Pfam" id="PF00643">
    <property type="entry name" value="zf-B_box"/>
    <property type="match status" value="1"/>
</dbReference>
<dbReference type="Gene3D" id="3.30.160.60">
    <property type="entry name" value="Classic Zinc Finger"/>
    <property type="match status" value="1"/>
</dbReference>
<feature type="coiled-coil region" evidence="5">
    <location>
        <begin position="180"/>
        <end position="210"/>
    </location>
</feature>
<dbReference type="OMA" id="FISCERH"/>
<accession>W5M2X3</accession>
<dbReference type="SMART" id="SM00336">
    <property type="entry name" value="BBOX"/>
    <property type="match status" value="1"/>
</dbReference>
<dbReference type="Pfam" id="PF15227">
    <property type="entry name" value="zf-C3HC4_4"/>
    <property type="match status" value="1"/>
</dbReference>
<dbReference type="PANTHER" id="PTHR25465">
    <property type="entry name" value="B-BOX DOMAIN CONTAINING"/>
    <property type="match status" value="1"/>
</dbReference>
<evidence type="ECO:0000259" key="7">
    <source>
        <dbReference type="PROSITE" id="PS50119"/>
    </source>
</evidence>
<proteinExistence type="predicted"/>
<dbReference type="InParanoid" id="W5M2X3"/>
<keyword evidence="9" id="KW-1185">Reference proteome</keyword>
<dbReference type="InterPro" id="IPR058030">
    <property type="entry name" value="TRIM8/14/16/25/29/45/65_CC"/>
</dbReference>
<dbReference type="PROSITE" id="PS00518">
    <property type="entry name" value="ZF_RING_1"/>
    <property type="match status" value="1"/>
</dbReference>
<dbReference type="Gene3D" id="4.10.830.40">
    <property type="match status" value="1"/>
</dbReference>
<evidence type="ECO:0000256" key="3">
    <source>
        <dbReference type="ARBA" id="ARBA00022833"/>
    </source>
</evidence>
<dbReference type="SUPFAM" id="SSF57850">
    <property type="entry name" value="RING/U-box"/>
    <property type="match status" value="1"/>
</dbReference>
<keyword evidence="2 4" id="KW-0863">Zinc-finger</keyword>
<dbReference type="GeneTree" id="ENSGT01040000240385"/>
<dbReference type="SUPFAM" id="SSF57845">
    <property type="entry name" value="B-box zinc-binding domain"/>
    <property type="match status" value="1"/>
</dbReference>
<evidence type="ECO:0000256" key="1">
    <source>
        <dbReference type="ARBA" id="ARBA00022723"/>
    </source>
</evidence>
<dbReference type="Pfam" id="PF25600">
    <property type="entry name" value="TRIM_CC"/>
    <property type="match status" value="1"/>
</dbReference>
<reference evidence="9" key="1">
    <citation type="submission" date="2011-12" db="EMBL/GenBank/DDBJ databases">
        <title>The Draft Genome of Lepisosteus oculatus.</title>
        <authorList>
            <consortium name="The Broad Institute Genome Assembly &amp; Analysis Group"/>
            <consortium name="Computational R&amp;D Group"/>
            <consortium name="and Sequencing Platform"/>
            <person name="Di Palma F."/>
            <person name="Alfoldi J."/>
            <person name="Johnson J."/>
            <person name="Berlin A."/>
            <person name="Gnerre S."/>
            <person name="Jaffe D."/>
            <person name="MacCallum I."/>
            <person name="Young S."/>
            <person name="Walker B.J."/>
            <person name="Lander E.S."/>
            <person name="Lindblad-Toh K."/>
        </authorList>
    </citation>
    <scope>NUCLEOTIDE SEQUENCE [LARGE SCALE GENOMIC DNA]</scope>
</reference>
<dbReference type="AlphaFoldDB" id="W5M2X3"/>
<dbReference type="InterPro" id="IPR000315">
    <property type="entry name" value="Znf_B-box"/>
</dbReference>
<evidence type="ECO:0000313" key="9">
    <source>
        <dbReference type="Proteomes" id="UP000018468"/>
    </source>
</evidence>
<dbReference type="Proteomes" id="UP000018468">
    <property type="component" value="Linkage group LG5"/>
</dbReference>
<feature type="coiled-coil region" evidence="5">
    <location>
        <begin position="240"/>
        <end position="289"/>
    </location>
</feature>
<dbReference type="InterPro" id="IPR001841">
    <property type="entry name" value="Znf_RING"/>
</dbReference>
<evidence type="ECO:0000256" key="2">
    <source>
        <dbReference type="ARBA" id="ARBA00022771"/>
    </source>
</evidence>
<protein>
    <submittedName>
        <fullName evidence="8">Uncharacterized protein</fullName>
    </submittedName>
</protein>
<reference evidence="8" key="3">
    <citation type="submission" date="2025-09" db="UniProtKB">
        <authorList>
            <consortium name="Ensembl"/>
        </authorList>
    </citation>
    <scope>IDENTIFICATION</scope>
</reference>
<dbReference type="Ensembl" id="ENSLOCT00000002737.1">
    <property type="protein sequence ID" value="ENSLOCP00000002731.1"/>
    <property type="gene ID" value="ENSLOCG00000002338.1"/>
</dbReference>
<dbReference type="Bgee" id="ENSLOCG00000002338">
    <property type="expression patterns" value="Expressed in muscle tissue and 6 other cell types or tissues"/>
</dbReference>
<dbReference type="SMART" id="SM00184">
    <property type="entry name" value="RING"/>
    <property type="match status" value="1"/>
</dbReference>
<evidence type="ECO:0000256" key="4">
    <source>
        <dbReference type="PROSITE-ProRule" id="PRU00024"/>
    </source>
</evidence>
<organism evidence="8 9">
    <name type="scientific">Lepisosteus oculatus</name>
    <name type="common">Spotted gar</name>
    <dbReference type="NCBI Taxonomy" id="7918"/>
    <lineage>
        <taxon>Eukaryota</taxon>
        <taxon>Metazoa</taxon>
        <taxon>Chordata</taxon>
        <taxon>Craniata</taxon>
        <taxon>Vertebrata</taxon>
        <taxon>Euteleostomi</taxon>
        <taxon>Actinopterygii</taxon>
        <taxon>Neopterygii</taxon>
        <taxon>Holostei</taxon>
        <taxon>Semionotiformes</taxon>
        <taxon>Lepisosteidae</taxon>
        <taxon>Lepisosteus</taxon>
    </lineage>
</organism>
<keyword evidence="1" id="KW-0479">Metal-binding</keyword>
<dbReference type="STRING" id="7918.ENSLOCP00000002731"/>
<dbReference type="PROSITE" id="PS50119">
    <property type="entry name" value="ZF_BBOX"/>
    <property type="match status" value="1"/>
</dbReference>
<reference evidence="8" key="2">
    <citation type="submission" date="2025-08" db="UniProtKB">
        <authorList>
            <consortium name="Ensembl"/>
        </authorList>
    </citation>
    <scope>IDENTIFICATION</scope>
</reference>
<keyword evidence="5" id="KW-0175">Coiled coil</keyword>
<dbReference type="InterPro" id="IPR017907">
    <property type="entry name" value="Znf_RING_CS"/>
</dbReference>
<feature type="domain" description="RING-type" evidence="6">
    <location>
        <begin position="8"/>
        <end position="49"/>
    </location>
</feature>
<dbReference type="HOGENOM" id="CLU_013137_0_2_1"/>
<feature type="domain" description="B box-type" evidence="7">
    <location>
        <begin position="139"/>
        <end position="179"/>
    </location>
</feature>
<dbReference type="EMBL" id="AHAT01036941">
    <property type="status" value="NOT_ANNOTATED_CDS"/>
    <property type="molecule type" value="Genomic_DNA"/>
</dbReference>